<evidence type="ECO:0000313" key="5">
    <source>
        <dbReference type="Proteomes" id="UP000664218"/>
    </source>
</evidence>
<keyword evidence="1" id="KW-0547">Nucleotide-binding</keyword>
<dbReference type="Pfam" id="PF01656">
    <property type="entry name" value="CbiA"/>
    <property type="match status" value="1"/>
</dbReference>
<name>A0A939KJT6_9CLOT</name>
<evidence type="ECO:0000313" key="4">
    <source>
        <dbReference type="EMBL" id="MBO1265381.1"/>
    </source>
</evidence>
<dbReference type="InterPro" id="IPR033875">
    <property type="entry name" value="FlhG"/>
</dbReference>
<sequence>MNDQAESLRKRMMASKLYKRNKAEEVLPAPVAVEKMKDILKEQQEKQKGSVEQVEAKENVVTLEVLREPTEEKEEPKAEGLVKIYAVVSGKGGVGKTNVSVNLSIAMAEKGRKVLLMDADIGMTNADIIMGIHYEHDLFDYLEGRVELSEIIYDGPKGIKVISGGAGLLEMNLLDETAQKTLIGDLIKLGGFEVMVIDNGAGISRETLSFITFAHEVILVTTPEPTAITDAYRVLKTISHYKLKSTVKLIVNKVSSKEHALEAFEKLESTCKAFLSLELENCGYIFDDARVEKAIMKQEPVILSYPNALSSGNIHDITGIILDETVFISNISTIKQLGNRFMKIFGT</sequence>
<dbReference type="SUPFAM" id="SSF52540">
    <property type="entry name" value="P-loop containing nucleoside triphosphate hydrolases"/>
    <property type="match status" value="1"/>
</dbReference>
<proteinExistence type="predicted"/>
<dbReference type="Gene3D" id="3.40.50.300">
    <property type="entry name" value="P-loop containing nucleotide triphosphate hydrolases"/>
    <property type="match status" value="1"/>
</dbReference>
<dbReference type="GO" id="GO:0009898">
    <property type="term" value="C:cytoplasmic side of plasma membrane"/>
    <property type="evidence" value="ECO:0007669"/>
    <property type="project" value="TreeGrafter"/>
</dbReference>
<dbReference type="PANTHER" id="PTHR43384">
    <property type="entry name" value="SEPTUM SITE-DETERMINING PROTEIN MIND HOMOLOG, CHLOROPLASTIC-RELATED"/>
    <property type="match status" value="1"/>
</dbReference>
<dbReference type="GO" id="GO:0005829">
    <property type="term" value="C:cytosol"/>
    <property type="evidence" value="ECO:0007669"/>
    <property type="project" value="TreeGrafter"/>
</dbReference>
<organism evidence="4 5">
    <name type="scientific">Proteiniclasticum aestuarii</name>
    <dbReference type="NCBI Taxonomy" id="2817862"/>
    <lineage>
        <taxon>Bacteria</taxon>
        <taxon>Bacillati</taxon>
        <taxon>Bacillota</taxon>
        <taxon>Clostridia</taxon>
        <taxon>Eubacteriales</taxon>
        <taxon>Clostridiaceae</taxon>
        <taxon>Proteiniclasticum</taxon>
    </lineage>
</organism>
<dbReference type="InterPro" id="IPR027417">
    <property type="entry name" value="P-loop_NTPase"/>
</dbReference>
<evidence type="ECO:0000256" key="1">
    <source>
        <dbReference type="ARBA" id="ARBA00022741"/>
    </source>
</evidence>
<evidence type="ECO:0000259" key="3">
    <source>
        <dbReference type="Pfam" id="PF01656"/>
    </source>
</evidence>
<gene>
    <name evidence="4" type="ORF">J3A84_10095</name>
</gene>
<dbReference type="PANTHER" id="PTHR43384:SF4">
    <property type="entry name" value="CELLULOSE BIOSYNTHESIS PROTEIN BCSQ-RELATED"/>
    <property type="match status" value="1"/>
</dbReference>
<reference evidence="4" key="1">
    <citation type="submission" date="2021-03" db="EMBL/GenBank/DDBJ databases">
        <title>Proteiniclasticum marinus sp. nov., isolated from tidal flat sediment.</title>
        <authorList>
            <person name="Namirimu T."/>
            <person name="Yang J.-A."/>
            <person name="Yang S.-H."/>
            <person name="Kim Y.-J."/>
            <person name="Kwon K.K."/>
        </authorList>
    </citation>
    <scope>NUCLEOTIDE SEQUENCE</scope>
    <source>
        <strain evidence="4">SCR006</strain>
    </source>
</reference>
<dbReference type="GO" id="GO:0016887">
    <property type="term" value="F:ATP hydrolysis activity"/>
    <property type="evidence" value="ECO:0007669"/>
    <property type="project" value="TreeGrafter"/>
</dbReference>
<dbReference type="AlphaFoldDB" id="A0A939KJT6"/>
<dbReference type="RefSeq" id="WP_207599903.1">
    <property type="nucleotide sequence ID" value="NZ_JAFNJU010000007.1"/>
</dbReference>
<accession>A0A939KJT6</accession>
<feature type="domain" description="CobQ/CobB/MinD/ParA nucleotide binding" evidence="3">
    <location>
        <begin position="86"/>
        <end position="301"/>
    </location>
</feature>
<protein>
    <submittedName>
        <fullName evidence="4">MinD/ParA family protein</fullName>
    </submittedName>
</protein>
<dbReference type="GO" id="GO:0051782">
    <property type="term" value="P:negative regulation of cell division"/>
    <property type="evidence" value="ECO:0007669"/>
    <property type="project" value="TreeGrafter"/>
</dbReference>
<dbReference type="EMBL" id="JAFNJU010000007">
    <property type="protein sequence ID" value="MBO1265381.1"/>
    <property type="molecule type" value="Genomic_DNA"/>
</dbReference>
<dbReference type="CDD" id="cd02038">
    <property type="entry name" value="FlhG-like"/>
    <property type="match status" value="1"/>
</dbReference>
<keyword evidence="2" id="KW-0067">ATP-binding</keyword>
<dbReference type="InterPro" id="IPR002586">
    <property type="entry name" value="CobQ/CobB/MinD/ParA_Nub-bd_dom"/>
</dbReference>
<dbReference type="InterPro" id="IPR050625">
    <property type="entry name" value="ParA/MinD_ATPase"/>
</dbReference>
<evidence type="ECO:0000256" key="2">
    <source>
        <dbReference type="ARBA" id="ARBA00022840"/>
    </source>
</evidence>
<keyword evidence="5" id="KW-1185">Reference proteome</keyword>
<dbReference type="Proteomes" id="UP000664218">
    <property type="component" value="Unassembled WGS sequence"/>
</dbReference>
<comment type="caution">
    <text evidence="4">The sequence shown here is derived from an EMBL/GenBank/DDBJ whole genome shotgun (WGS) entry which is preliminary data.</text>
</comment>
<dbReference type="GO" id="GO:0005524">
    <property type="term" value="F:ATP binding"/>
    <property type="evidence" value="ECO:0007669"/>
    <property type="project" value="UniProtKB-KW"/>
</dbReference>